<dbReference type="Gene3D" id="3.30.70.20">
    <property type="match status" value="2"/>
</dbReference>
<evidence type="ECO:0000256" key="4">
    <source>
        <dbReference type="ARBA" id="ARBA00022737"/>
    </source>
</evidence>
<feature type="domain" description="4Fe-4S ferredoxin-type" evidence="8">
    <location>
        <begin position="43"/>
        <end position="74"/>
    </location>
</feature>
<evidence type="ECO:0000256" key="1">
    <source>
        <dbReference type="ARBA" id="ARBA00022448"/>
    </source>
</evidence>
<dbReference type="Pfam" id="PF13247">
    <property type="entry name" value="Fer4_11"/>
    <property type="match status" value="1"/>
</dbReference>
<gene>
    <name evidence="9" type="ORF">OP10G_3215</name>
</gene>
<dbReference type="Proteomes" id="UP000027982">
    <property type="component" value="Chromosome"/>
</dbReference>
<keyword evidence="4" id="KW-0677">Repeat</keyword>
<keyword evidence="3" id="KW-0479">Metal-binding</keyword>
<dbReference type="PROSITE" id="PS51379">
    <property type="entry name" value="4FE4S_FER_2"/>
    <property type="match status" value="3"/>
</dbReference>
<evidence type="ECO:0000313" key="10">
    <source>
        <dbReference type="Proteomes" id="UP000027982"/>
    </source>
</evidence>
<keyword evidence="7" id="KW-0411">Iron-sulfur</keyword>
<dbReference type="SUPFAM" id="SSF54862">
    <property type="entry name" value="4Fe-4S ferredoxins"/>
    <property type="match status" value="1"/>
</dbReference>
<dbReference type="InterPro" id="IPR050954">
    <property type="entry name" value="ET_IronSulfur_Cluster-Binding"/>
</dbReference>
<dbReference type="InterPro" id="IPR017896">
    <property type="entry name" value="4Fe4S_Fe-S-bd"/>
</dbReference>
<accession>A0A068NSU7</accession>
<dbReference type="Pfam" id="PF00037">
    <property type="entry name" value="Fer4"/>
    <property type="match status" value="1"/>
</dbReference>
<keyword evidence="2" id="KW-0004">4Fe-4S</keyword>
<protein>
    <submittedName>
        <fullName evidence="9">4Fe-4S ferredoxin, iron-sulfur binding domain protein</fullName>
    </submittedName>
</protein>
<dbReference type="InterPro" id="IPR017900">
    <property type="entry name" value="4Fe4S_Fe_S_CS"/>
</dbReference>
<sequence length="212" mass="23541">MDKQFYIDPSRCIGCRACVQACGECDTHPGVSMIHLVDIERGDTVQTTPVVCMHCEEPACAAVCPADAIKRTPDGVVQSALKPRCIGCTNCVYACPFGVPKYDAKPDMMMKCDMCYDRTSVGLKPMCATVCPSEALFFGTPEEIAERRRSHPVNEFNFGGRTIRTLVNVMMPRSYRQLEVQPRQIIRKNDLMKLVNRDGLVDSVNLLKLAEG</sequence>
<evidence type="ECO:0000256" key="6">
    <source>
        <dbReference type="ARBA" id="ARBA00023004"/>
    </source>
</evidence>
<dbReference type="GO" id="GO:0051539">
    <property type="term" value="F:4 iron, 4 sulfur cluster binding"/>
    <property type="evidence" value="ECO:0007669"/>
    <property type="project" value="UniProtKB-KW"/>
</dbReference>
<dbReference type="PANTHER" id="PTHR43177:SF5">
    <property type="entry name" value="ANAEROBIC DIMETHYL SULFOXIDE REDUCTASE CHAIN B-RELATED"/>
    <property type="match status" value="1"/>
</dbReference>
<dbReference type="OrthoDB" id="9810688at2"/>
<keyword evidence="6" id="KW-0408">Iron</keyword>
<keyword evidence="1" id="KW-0813">Transport</keyword>
<dbReference type="PROSITE" id="PS00198">
    <property type="entry name" value="4FE4S_FER_1"/>
    <property type="match status" value="2"/>
</dbReference>
<dbReference type="AlphaFoldDB" id="A0A068NSU7"/>
<dbReference type="HOGENOM" id="CLU_043374_2_2_0"/>
<dbReference type="EMBL" id="CP007139">
    <property type="protein sequence ID" value="AIE86583.1"/>
    <property type="molecule type" value="Genomic_DNA"/>
</dbReference>
<name>A0A068NSU7_FIMGI</name>
<evidence type="ECO:0000256" key="3">
    <source>
        <dbReference type="ARBA" id="ARBA00022723"/>
    </source>
</evidence>
<evidence type="ECO:0000313" key="9">
    <source>
        <dbReference type="EMBL" id="AIE86583.1"/>
    </source>
</evidence>
<feature type="domain" description="4Fe-4S ferredoxin-type" evidence="8">
    <location>
        <begin position="3"/>
        <end position="22"/>
    </location>
</feature>
<evidence type="ECO:0000259" key="8">
    <source>
        <dbReference type="PROSITE" id="PS51379"/>
    </source>
</evidence>
<organism evidence="9 10">
    <name type="scientific">Fimbriimonas ginsengisoli Gsoil 348</name>
    <dbReference type="NCBI Taxonomy" id="661478"/>
    <lineage>
        <taxon>Bacteria</taxon>
        <taxon>Bacillati</taxon>
        <taxon>Armatimonadota</taxon>
        <taxon>Fimbriimonadia</taxon>
        <taxon>Fimbriimonadales</taxon>
        <taxon>Fimbriimonadaceae</taxon>
        <taxon>Fimbriimonas</taxon>
    </lineage>
</organism>
<evidence type="ECO:0000256" key="5">
    <source>
        <dbReference type="ARBA" id="ARBA00022982"/>
    </source>
</evidence>
<dbReference type="PANTHER" id="PTHR43177">
    <property type="entry name" value="PROTEIN NRFC"/>
    <property type="match status" value="1"/>
</dbReference>
<reference evidence="9 10" key="1">
    <citation type="journal article" date="2014" name="PLoS ONE">
        <title>The first complete genome sequence of the class fimbriimonadia in the phylum armatimonadetes.</title>
        <authorList>
            <person name="Hu Z.Y."/>
            <person name="Wang Y.Z."/>
            <person name="Im W.T."/>
            <person name="Wang S.Y."/>
            <person name="Zhao G.P."/>
            <person name="Zheng H.J."/>
            <person name="Quan Z.X."/>
        </authorList>
    </citation>
    <scope>NUCLEOTIDE SEQUENCE [LARGE SCALE GENOMIC DNA]</scope>
    <source>
        <strain evidence="9">Gsoil 348</strain>
    </source>
</reference>
<dbReference type="STRING" id="661478.OP10G_3215"/>
<dbReference type="CDD" id="cd16369">
    <property type="entry name" value="DMSOR_beta_like"/>
    <property type="match status" value="1"/>
</dbReference>
<keyword evidence="10" id="KW-1185">Reference proteome</keyword>
<feature type="domain" description="4Fe-4S ferredoxin-type" evidence="8">
    <location>
        <begin position="75"/>
        <end position="105"/>
    </location>
</feature>
<dbReference type="GO" id="GO:0046872">
    <property type="term" value="F:metal ion binding"/>
    <property type="evidence" value="ECO:0007669"/>
    <property type="project" value="UniProtKB-KW"/>
</dbReference>
<dbReference type="KEGG" id="fgi:OP10G_3215"/>
<proteinExistence type="predicted"/>
<keyword evidence="5" id="KW-0249">Electron transport</keyword>
<dbReference type="RefSeq" id="WP_025229465.1">
    <property type="nucleotide sequence ID" value="NZ_CP007139.1"/>
</dbReference>
<dbReference type="eggNOG" id="COG0437">
    <property type="taxonomic scope" value="Bacteria"/>
</dbReference>
<evidence type="ECO:0000256" key="7">
    <source>
        <dbReference type="ARBA" id="ARBA00023014"/>
    </source>
</evidence>
<evidence type="ECO:0000256" key="2">
    <source>
        <dbReference type="ARBA" id="ARBA00022485"/>
    </source>
</evidence>